<evidence type="ECO:0000313" key="4">
    <source>
        <dbReference type="EMBL" id="MBG9986670.1"/>
    </source>
</evidence>
<name>A0ABS0LT88_9LACT</name>
<comment type="caution">
    <text evidence="4">The sequence shown here is derived from an EMBL/GenBank/DDBJ whole genome shotgun (WGS) entry which is preliminary data.</text>
</comment>
<keyword evidence="2" id="KW-0178">Competence</keyword>
<dbReference type="Pfam" id="PF15980">
    <property type="entry name" value="ComGF"/>
    <property type="match status" value="1"/>
</dbReference>
<keyword evidence="3" id="KW-1133">Transmembrane helix</keyword>
<protein>
    <submittedName>
        <fullName evidence="4">Prepilin-type N-terminal cleavage/methylation domain-containing protein</fullName>
    </submittedName>
</protein>
<keyword evidence="3" id="KW-0812">Transmembrane</keyword>
<sequence length="147" mass="17270">MKSNYLKRFKSTQAAFTLIECLLALTILSLIMHGLMTSIQHYQKIDQEIRDDQYLEWQHFVLSIESELSQYKIESLSNQQIDISDSLERHYSIILKNQKIYKTPGHHPYLYHVKDWYVTANPPFIDITLEFTNGQIFSATLGGNFEH</sequence>
<dbReference type="EMBL" id="JACBXQ010000004">
    <property type="protein sequence ID" value="MBG9986670.1"/>
    <property type="molecule type" value="Genomic_DNA"/>
</dbReference>
<evidence type="ECO:0000256" key="2">
    <source>
        <dbReference type="ARBA" id="ARBA00023287"/>
    </source>
</evidence>
<dbReference type="InterPro" id="IPR012902">
    <property type="entry name" value="N_methyl_site"/>
</dbReference>
<evidence type="ECO:0000256" key="1">
    <source>
        <dbReference type="ARBA" id="ARBA00004241"/>
    </source>
</evidence>
<dbReference type="NCBIfam" id="TIGR02532">
    <property type="entry name" value="IV_pilin_GFxxxE"/>
    <property type="match status" value="1"/>
</dbReference>
<organism evidence="4 5">
    <name type="scientific">Facklamia lactis</name>
    <dbReference type="NCBI Taxonomy" id="2749967"/>
    <lineage>
        <taxon>Bacteria</taxon>
        <taxon>Bacillati</taxon>
        <taxon>Bacillota</taxon>
        <taxon>Bacilli</taxon>
        <taxon>Lactobacillales</taxon>
        <taxon>Aerococcaceae</taxon>
        <taxon>Facklamia</taxon>
    </lineage>
</organism>
<feature type="transmembrane region" description="Helical" evidence="3">
    <location>
        <begin position="12"/>
        <end position="36"/>
    </location>
</feature>
<reference evidence="4 5" key="1">
    <citation type="submission" date="2020-07" db="EMBL/GenBank/DDBJ databases">
        <title>Facklamia lactis sp. nov., isolated from raw milk.</title>
        <authorList>
            <person name="Doll E.V."/>
            <person name="Huptas C."/>
            <person name="Staib L."/>
            <person name="Wenning M."/>
            <person name="Scherer S."/>
        </authorList>
    </citation>
    <scope>NUCLEOTIDE SEQUENCE [LARGE SCALE GENOMIC DNA]</scope>
    <source>
        <strain evidence="4 5">DSM 111018</strain>
    </source>
</reference>
<evidence type="ECO:0000313" key="5">
    <source>
        <dbReference type="Proteomes" id="UP000721415"/>
    </source>
</evidence>
<dbReference type="Pfam" id="PF07963">
    <property type="entry name" value="N_methyl"/>
    <property type="match status" value="1"/>
</dbReference>
<accession>A0ABS0LT88</accession>
<dbReference type="NCBIfam" id="NF041002">
    <property type="entry name" value="pilin_ComGF"/>
    <property type="match status" value="1"/>
</dbReference>
<proteinExistence type="predicted"/>
<comment type="subcellular location">
    <subcellularLocation>
        <location evidence="1">Cell surface</location>
    </subcellularLocation>
</comment>
<dbReference type="RefSeq" id="WP_197115591.1">
    <property type="nucleotide sequence ID" value="NZ_JACBXQ010000004.1"/>
</dbReference>
<keyword evidence="3" id="KW-0472">Membrane</keyword>
<evidence type="ECO:0000256" key="3">
    <source>
        <dbReference type="SAM" id="Phobius"/>
    </source>
</evidence>
<dbReference type="Proteomes" id="UP000721415">
    <property type="component" value="Unassembled WGS sequence"/>
</dbReference>
<keyword evidence="5" id="KW-1185">Reference proteome</keyword>
<gene>
    <name evidence="4" type="ORF">HZY91_07150</name>
</gene>
<dbReference type="InterPro" id="IPR016977">
    <property type="entry name" value="ComGF"/>
</dbReference>